<keyword evidence="2" id="KW-0812">Transmembrane</keyword>
<dbReference type="RefSeq" id="WP_264984096.1">
    <property type="nucleotide sequence ID" value="NZ_AP026708.1"/>
</dbReference>
<feature type="region of interest" description="Disordered" evidence="1">
    <location>
        <begin position="384"/>
        <end position="412"/>
    </location>
</feature>
<reference evidence="3" key="1">
    <citation type="submission" date="2022-08" db="EMBL/GenBank/DDBJ databases">
        <title>Genome Sequence of the sulphate-reducing bacterium, Pseudodesulfovibrio portus JCM14722.</title>
        <authorList>
            <person name="Kondo R."/>
            <person name="Kataoka T."/>
        </authorList>
    </citation>
    <scope>NUCLEOTIDE SEQUENCE</scope>
    <source>
        <strain evidence="3">JCM 14722</strain>
    </source>
</reference>
<accession>A0ABM8ARK8</accession>
<feature type="transmembrane region" description="Helical" evidence="2">
    <location>
        <begin position="30"/>
        <end position="48"/>
    </location>
</feature>
<proteinExistence type="predicted"/>
<feature type="transmembrane region" description="Helical" evidence="2">
    <location>
        <begin position="88"/>
        <end position="107"/>
    </location>
</feature>
<evidence type="ECO:0000313" key="3">
    <source>
        <dbReference type="EMBL" id="BDQ34051.1"/>
    </source>
</evidence>
<feature type="transmembrane region" description="Helical" evidence="2">
    <location>
        <begin position="60"/>
        <end position="76"/>
    </location>
</feature>
<dbReference type="EMBL" id="AP026708">
    <property type="protein sequence ID" value="BDQ34051.1"/>
    <property type="molecule type" value="Genomic_DNA"/>
</dbReference>
<evidence type="ECO:0000256" key="1">
    <source>
        <dbReference type="SAM" id="MobiDB-lite"/>
    </source>
</evidence>
<protein>
    <recommendedName>
        <fullName evidence="5">O-antigen polymerase</fullName>
    </recommendedName>
</protein>
<feature type="transmembrane region" description="Helical" evidence="2">
    <location>
        <begin position="186"/>
        <end position="211"/>
    </location>
</feature>
<dbReference type="Proteomes" id="UP001061361">
    <property type="component" value="Chromosome"/>
</dbReference>
<evidence type="ECO:0000256" key="2">
    <source>
        <dbReference type="SAM" id="Phobius"/>
    </source>
</evidence>
<evidence type="ECO:0008006" key="5">
    <source>
        <dbReference type="Google" id="ProtNLM"/>
    </source>
</evidence>
<keyword evidence="2" id="KW-0472">Membrane</keyword>
<gene>
    <name evidence="3" type="ORF">JCM14722_15930</name>
</gene>
<feature type="transmembrane region" description="Helical" evidence="2">
    <location>
        <begin position="311"/>
        <end position="336"/>
    </location>
</feature>
<feature type="transmembrane region" description="Helical" evidence="2">
    <location>
        <begin position="223"/>
        <end position="242"/>
    </location>
</feature>
<keyword evidence="4" id="KW-1185">Reference proteome</keyword>
<organism evidence="3 4">
    <name type="scientific">Pseudodesulfovibrio portus</name>
    <dbReference type="NCBI Taxonomy" id="231439"/>
    <lineage>
        <taxon>Bacteria</taxon>
        <taxon>Pseudomonadati</taxon>
        <taxon>Thermodesulfobacteriota</taxon>
        <taxon>Desulfovibrionia</taxon>
        <taxon>Desulfovibrionales</taxon>
        <taxon>Desulfovibrionaceae</taxon>
    </lineage>
</organism>
<name>A0ABM8ARK8_9BACT</name>
<evidence type="ECO:0000313" key="4">
    <source>
        <dbReference type="Proteomes" id="UP001061361"/>
    </source>
</evidence>
<keyword evidence="2" id="KW-1133">Transmembrane helix</keyword>
<sequence length="412" mass="44790">MAPIPLVVAYLALPLTNALTQRMGPGPEASPYLPWLILAGLGSFWAMLFRRSGVPVKKRFFFEALAFLGVAVLLFLRQDAFLQQMELALPYAWELAPAGILGFSLMWSMTFGVPDRDAFQGYGAALAVLCVMDLATGVFTHHALPVQRLLGDADMLAGLLLVSLCAGLRPGRDDHGVSEPDQGHRIWRVLILLGLAACLSRTGLFGAGWIFLFFGRGSRLRRILVALILFLLLGLTFVLPYARVDGARYIDYWFWAQSVALYLREPGLLLTGLPLDQALPFAVPPELTTVWERVTATPALFGAHLFQVKSFWLRVLLGWGALIPLGGLTALFFLLFRRMTHMGAGLAAALFAQGMSTPLFHDPALGAPFGLALILALSKSAPLPGDTTAPDAPEPEPGTESDPARQWDMGPL</sequence>
<feature type="transmembrane region" description="Helical" evidence="2">
    <location>
        <begin position="119"/>
        <end position="139"/>
    </location>
</feature>